<feature type="transmembrane region" description="Helical" evidence="1">
    <location>
        <begin position="95"/>
        <end position="114"/>
    </location>
</feature>
<dbReference type="EMBL" id="NESQ01000279">
    <property type="protein sequence ID" value="PUU74711.1"/>
    <property type="molecule type" value="Genomic_DNA"/>
</dbReference>
<comment type="caution">
    <text evidence="2">The sequence shown here is derived from an EMBL/GenBank/DDBJ whole genome shotgun (WGS) entry which is preliminary data.</text>
</comment>
<evidence type="ECO:0000313" key="3">
    <source>
        <dbReference type="Proteomes" id="UP000244722"/>
    </source>
</evidence>
<proteinExistence type="predicted"/>
<dbReference type="AlphaFoldDB" id="A0A2T6ZGU9"/>
<evidence type="ECO:0000313" key="2">
    <source>
        <dbReference type="EMBL" id="PUU74711.1"/>
    </source>
</evidence>
<gene>
    <name evidence="2" type="ORF">B9Z19DRAFT_414857</name>
</gene>
<keyword evidence="1" id="KW-1133">Transmembrane helix</keyword>
<keyword evidence="3" id="KW-1185">Reference proteome</keyword>
<feature type="transmembrane region" description="Helical" evidence="1">
    <location>
        <begin position="55"/>
        <end position="75"/>
    </location>
</feature>
<accession>A0A2T6ZGU9</accession>
<evidence type="ECO:0000256" key="1">
    <source>
        <dbReference type="SAM" id="Phobius"/>
    </source>
</evidence>
<organism evidence="2 3">
    <name type="scientific">Tuber borchii</name>
    <name type="common">White truffle</name>
    <dbReference type="NCBI Taxonomy" id="42251"/>
    <lineage>
        <taxon>Eukaryota</taxon>
        <taxon>Fungi</taxon>
        <taxon>Dikarya</taxon>
        <taxon>Ascomycota</taxon>
        <taxon>Pezizomycotina</taxon>
        <taxon>Pezizomycetes</taxon>
        <taxon>Pezizales</taxon>
        <taxon>Tuberaceae</taxon>
        <taxon>Tuber</taxon>
    </lineage>
</organism>
<dbReference type="Proteomes" id="UP000244722">
    <property type="component" value="Unassembled WGS sequence"/>
</dbReference>
<keyword evidence="1" id="KW-0472">Membrane</keyword>
<sequence>MMDGVRMGRVNTLGNRPWHTRAVMCELRAMLILEYHTSTSRGGQGRNTSLQSRSVLCEGFLLLIFGLCLMGPGRLPLSAGAIQAGTHTGIIHKYHTLQLPAVVVVAAHTLSYIFKFATHTSGLSTAYRRSLLGKSSPSV</sequence>
<protein>
    <submittedName>
        <fullName evidence="2">Uncharacterized protein</fullName>
    </submittedName>
</protein>
<reference evidence="2 3" key="1">
    <citation type="submission" date="2017-04" db="EMBL/GenBank/DDBJ databases">
        <title>Draft genome sequence of Tuber borchii Vittad., a whitish edible truffle.</title>
        <authorList>
            <consortium name="DOE Joint Genome Institute"/>
            <person name="Murat C."/>
            <person name="Kuo A."/>
            <person name="Barry K.W."/>
            <person name="Clum A."/>
            <person name="Dockter R.B."/>
            <person name="Fauchery L."/>
            <person name="Iotti M."/>
            <person name="Kohler A."/>
            <person name="Labutti K."/>
            <person name="Lindquist E.A."/>
            <person name="Lipzen A."/>
            <person name="Ohm R.A."/>
            <person name="Wang M."/>
            <person name="Grigoriev I.V."/>
            <person name="Zambonelli A."/>
            <person name="Martin F.M."/>
        </authorList>
    </citation>
    <scope>NUCLEOTIDE SEQUENCE [LARGE SCALE GENOMIC DNA]</scope>
    <source>
        <strain evidence="2 3">Tbo3840</strain>
    </source>
</reference>
<name>A0A2T6ZGU9_TUBBO</name>
<keyword evidence="1" id="KW-0812">Transmembrane</keyword>